<dbReference type="GO" id="GO:0007165">
    <property type="term" value="P:signal transduction"/>
    <property type="evidence" value="ECO:0007669"/>
    <property type="project" value="InterPro"/>
</dbReference>
<dbReference type="Proteomes" id="UP000001351">
    <property type="component" value="Chromosome"/>
</dbReference>
<protein>
    <submittedName>
        <fullName evidence="2">Conserved uncharacterized protein</fullName>
    </submittedName>
</protein>
<accession>E3G0G3</accession>
<dbReference type="KEGG" id="sur:STAUR_5968"/>
<dbReference type="RefSeq" id="WP_013377059.1">
    <property type="nucleotide sequence ID" value="NC_014623.1"/>
</dbReference>
<gene>
    <name evidence="2" type="ordered locus">STAUR_5968</name>
</gene>
<dbReference type="EMBL" id="CP002271">
    <property type="protein sequence ID" value="ADO73728.1"/>
    <property type="molecule type" value="Genomic_DNA"/>
</dbReference>
<dbReference type="Pfam" id="PF13676">
    <property type="entry name" value="TIR_2"/>
    <property type="match status" value="1"/>
</dbReference>
<dbReference type="eggNOG" id="ENOG50306NJ">
    <property type="taxonomic scope" value="Bacteria"/>
</dbReference>
<organism evidence="2 3">
    <name type="scientific">Stigmatella aurantiaca (strain DW4/3-1)</name>
    <dbReference type="NCBI Taxonomy" id="378806"/>
    <lineage>
        <taxon>Bacteria</taxon>
        <taxon>Pseudomonadati</taxon>
        <taxon>Myxococcota</taxon>
        <taxon>Myxococcia</taxon>
        <taxon>Myxococcales</taxon>
        <taxon>Cystobacterineae</taxon>
        <taxon>Archangiaceae</taxon>
        <taxon>Stigmatella</taxon>
    </lineage>
</organism>
<dbReference type="InterPro" id="IPR036490">
    <property type="entry name" value="ThsB_TIR-like_sf"/>
</dbReference>
<evidence type="ECO:0000259" key="1">
    <source>
        <dbReference type="Pfam" id="PF13676"/>
    </source>
</evidence>
<dbReference type="InterPro" id="IPR000157">
    <property type="entry name" value="TIR_dom"/>
</dbReference>
<dbReference type="SUPFAM" id="SSF52206">
    <property type="entry name" value="Hypothetical protein MTH538"/>
    <property type="match status" value="1"/>
</dbReference>
<proteinExistence type="predicted"/>
<evidence type="ECO:0000313" key="2">
    <source>
        <dbReference type="EMBL" id="ADO73728.1"/>
    </source>
</evidence>
<dbReference type="HOGENOM" id="CLU_140379_0_0_7"/>
<feature type="domain" description="TIR" evidence="1">
    <location>
        <begin position="8"/>
        <end position="97"/>
    </location>
</feature>
<sequence>MSDESKNICISHAPQDGAVVQELKGLLAMHGYSLQHSSSESPLLSGAAGAHRMTPRIDRAGALLVLISPAIRTRPWTDKEIEYAERQGKRIVGVYVLGGQDADLPVSFQMYGDALVNCQVERVVDAVNGTINTWCNPDGSNLVPERDIERYNCGEPTPE</sequence>
<dbReference type="AlphaFoldDB" id="E3G0G3"/>
<name>E3G0G3_STIAD</name>
<dbReference type="STRING" id="378806.STAUR_5968"/>
<dbReference type="Gene3D" id="3.40.50.9200">
    <property type="entry name" value="Hypothetical protein MTH538"/>
    <property type="match status" value="1"/>
</dbReference>
<reference evidence="2 3" key="1">
    <citation type="journal article" date="2011" name="Mol. Biol. Evol.">
        <title>Comparative genomic analysis of fruiting body formation in Myxococcales.</title>
        <authorList>
            <person name="Huntley S."/>
            <person name="Hamann N."/>
            <person name="Wegener-Feldbrugge S."/>
            <person name="Treuner-Lange A."/>
            <person name="Kube M."/>
            <person name="Reinhardt R."/>
            <person name="Klages S."/>
            <person name="Muller R."/>
            <person name="Ronning C.M."/>
            <person name="Nierman W.C."/>
            <person name="Sogaard-Andersen L."/>
        </authorList>
    </citation>
    <scope>NUCLEOTIDE SEQUENCE [LARGE SCALE GENOMIC DNA]</scope>
    <source>
        <strain evidence="2 3">DW4/3-1</strain>
    </source>
</reference>
<evidence type="ECO:0000313" key="3">
    <source>
        <dbReference type="Proteomes" id="UP000001351"/>
    </source>
</evidence>
<keyword evidence="3" id="KW-1185">Reference proteome</keyword>